<evidence type="ECO:0000313" key="1">
    <source>
        <dbReference type="EMBL" id="MFC6647130.1"/>
    </source>
</evidence>
<dbReference type="EMBL" id="JBHSWI010000001">
    <property type="protein sequence ID" value="MFC6647130.1"/>
    <property type="molecule type" value="Genomic_DNA"/>
</dbReference>
<evidence type="ECO:0000313" key="2">
    <source>
        <dbReference type="Proteomes" id="UP001596391"/>
    </source>
</evidence>
<reference evidence="2" key="1">
    <citation type="journal article" date="2019" name="Int. J. Syst. Evol. Microbiol.">
        <title>The Global Catalogue of Microorganisms (GCM) 10K type strain sequencing project: providing services to taxonomists for standard genome sequencing and annotation.</title>
        <authorList>
            <consortium name="The Broad Institute Genomics Platform"/>
            <consortium name="The Broad Institute Genome Sequencing Center for Infectious Disease"/>
            <person name="Wu L."/>
            <person name="Ma J."/>
        </authorList>
    </citation>
    <scope>NUCLEOTIDE SEQUENCE [LARGE SCALE GENOMIC DNA]</scope>
    <source>
        <strain evidence="2">CGMCC 1.16026</strain>
    </source>
</reference>
<sequence>MALEFPVYLPEIRLVRRVGWNELDLKLIESCLDRLPQGPFHRVPSEYGICYSASTTTTLLPGLYKCFVFEVLKHPYGVQIHEFEVLAYGDEPHRRMSEATSCPILRRLGQDGES</sequence>
<gene>
    <name evidence="1" type="ORF">ACFQBQ_16425</name>
</gene>
<comment type="caution">
    <text evidence="1">The sequence shown here is derived from an EMBL/GenBank/DDBJ whole genome shotgun (WGS) entry which is preliminary data.</text>
</comment>
<dbReference type="Proteomes" id="UP001596391">
    <property type="component" value="Unassembled WGS sequence"/>
</dbReference>
<protein>
    <recommendedName>
        <fullName evidence="3">RES domain-containing protein</fullName>
    </recommendedName>
</protein>
<name>A0ABW1ZDR9_9BACT</name>
<accession>A0ABW1ZDR9</accession>
<organism evidence="1 2">
    <name type="scientific">Granulicella cerasi</name>
    <dbReference type="NCBI Taxonomy" id="741063"/>
    <lineage>
        <taxon>Bacteria</taxon>
        <taxon>Pseudomonadati</taxon>
        <taxon>Acidobacteriota</taxon>
        <taxon>Terriglobia</taxon>
        <taxon>Terriglobales</taxon>
        <taxon>Acidobacteriaceae</taxon>
        <taxon>Granulicella</taxon>
    </lineage>
</organism>
<keyword evidence="2" id="KW-1185">Reference proteome</keyword>
<evidence type="ECO:0008006" key="3">
    <source>
        <dbReference type="Google" id="ProtNLM"/>
    </source>
</evidence>
<dbReference type="RefSeq" id="WP_263370947.1">
    <property type="nucleotide sequence ID" value="NZ_JAGSYD010000002.1"/>
</dbReference>
<proteinExistence type="predicted"/>